<evidence type="ECO:0000313" key="1">
    <source>
        <dbReference type="EMBL" id="VAW71509.1"/>
    </source>
</evidence>
<name>A0A3B0YBF1_9ZZZZ</name>
<gene>
    <name evidence="1" type="ORF">MNBD_GAMMA12-3822</name>
</gene>
<sequence length="150" mass="17092">MTLSLGQGSQQAHKIILAGILFLSTLGQVNACMISYFPQKELKSEAGIIVLARVISIKNTRTSFRSKIYQYSIRVETYEKGHNREKNLIVIYEDLMAHRRGVVKICPRKHGSGIEQGLKVNQFYRIFLRSSSNFEILLAESVKIESPEFK</sequence>
<dbReference type="AlphaFoldDB" id="A0A3B0YBF1"/>
<organism evidence="1">
    <name type="scientific">hydrothermal vent metagenome</name>
    <dbReference type="NCBI Taxonomy" id="652676"/>
    <lineage>
        <taxon>unclassified sequences</taxon>
        <taxon>metagenomes</taxon>
        <taxon>ecological metagenomes</taxon>
    </lineage>
</organism>
<dbReference type="EMBL" id="UOFL01000022">
    <property type="protein sequence ID" value="VAW71509.1"/>
    <property type="molecule type" value="Genomic_DNA"/>
</dbReference>
<accession>A0A3B0YBF1</accession>
<protein>
    <submittedName>
        <fullName evidence="1">Uncharacterized protein</fullName>
    </submittedName>
</protein>
<proteinExistence type="predicted"/>
<reference evidence="1" key="1">
    <citation type="submission" date="2018-06" db="EMBL/GenBank/DDBJ databases">
        <authorList>
            <person name="Zhirakovskaya E."/>
        </authorList>
    </citation>
    <scope>NUCLEOTIDE SEQUENCE</scope>
</reference>